<proteinExistence type="predicted"/>
<sequence>MSTHNSSDSSSFFEWDDYLSRTGARPADPKCFKQSRIPPQNLFEVNALLEAEDQRSAAHDIQTTSPFTPDGFKTSTTGSTGVGSGVNRRSSLATNPVGTLRRFRAAAFSLAQVVEVWGPRLRIRLIGTDDRNDCWFLVDSDQIRPYPSGEPLQPPFGYMYNHLNWSRTLKSATEGAKFADPFWFVESPSDPTDNFFQVGDKLEAVDRHNSQLICPATIGAVNGQHIFVSFDGWSGAFDYWTRFDSRELFPVGWCKLADYPLQSPGPNALRSPTSQSTPAPARPLTSFRSGPLNTSSATETPSLPGSAKRPIGTKRLEKRNRSHAAKHGGRPNSRRRVKSSVLRRQRLSAIVHKPIGVAKPEVPASDTVWPSETVKRLTSVSSPHPELTDSANSSMRSMSSPPTIHPMNEDASESALNLSVSSSDQPPAIEVALPIQSDPPRVRRISNSSDCVVRLQAKSPPVPSDRADYTKPEHKSWQVVPISPQSQRKAPKRHRHSVDKASRLRKKFKLVGTSERPTFATLKGELDKHSTSKETISTLRQDEHSNKTKPEVSAREDATPQRPTSPSSLPLPSLQHSHATHFRSDRSGQTPLHLYCGDYNTAALASYETKPVAYLPPQSESVSSGEHLDDDVASSVTRSNGVAQSYTSGLWYPSSRMEYNSSKMLDAHAASSHATDDYSDGQSLAPHVSSSTVSPSSLDLGPGPLPNPALWTIDEVYHYLTTRDPSLLEVAQKFKHHEIDGQALLLLNMESLRNYLQVKLGPALKVDHLISRIKRGLL</sequence>
<dbReference type="Gene3D" id="1.10.150.50">
    <property type="entry name" value="Transcription Factor, Ets-1"/>
    <property type="match status" value="1"/>
</dbReference>
<dbReference type="PROSITE" id="PS51079">
    <property type="entry name" value="MBT"/>
    <property type="match status" value="1"/>
</dbReference>
<comment type="subcellular location">
    <subcellularLocation>
        <location evidence="1">Nucleus</location>
    </subcellularLocation>
</comment>
<organism evidence="5 6">
    <name type="scientific">Clonorchis sinensis</name>
    <name type="common">Chinese liver fluke</name>
    <dbReference type="NCBI Taxonomy" id="79923"/>
    <lineage>
        <taxon>Eukaryota</taxon>
        <taxon>Metazoa</taxon>
        <taxon>Spiralia</taxon>
        <taxon>Lophotrochozoa</taxon>
        <taxon>Platyhelminthes</taxon>
        <taxon>Trematoda</taxon>
        <taxon>Digenea</taxon>
        <taxon>Opisthorchiida</taxon>
        <taxon>Opisthorchiata</taxon>
        <taxon>Opisthorchiidae</taxon>
        <taxon>Clonorchis</taxon>
    </lineage>
</organism>
<dbReference type="AlphaFoldDB" id="A0A3R7EMP8"/>
<evidence type="ECO:0000256" key="2">
    <source>
        <dbReference type="ARBA" id="ARBA00022737"/>
    </source>
</evidence>
<dbReference type="InParanoid" id="A0A3R7EMP8"/>
<dbReference type="Gene3D" id="2.30.30.140">
    <property type="match status" value="2"/>
</dbReference>
<feature type="compositionally biased region" description="Polar residues" evidence="4">
    <location>
        <begin position="286"/>
        <end position="303"/>
    </location>
</feature>
<evidence type="ECO:0000313" key="6">
    <source>
        <dbReference type="Proteomes" id="UP000286415"/>
    </source>
</evidence>
<dbReference type="CDD" id="cd09509">
    <property type="entry name" value="SAM_Polycomb"/>
    <property type="match status" value="1"/>
</dbReference>
<dbReference type="SUPFAM" id="SSF47769">
    <property type="entry name" value="SAM/Pointed domain"/>
    <property type="match status" value="1"/>
</dbReference>
<dbReference type="InterPro" id="IPR001660">
    <property type="entry name" value="SAM"/>
</dbReference>
<reference evidence="5 6" key="1">
    <citation type="journal article" date="2018" name="Biotechnol. Adv.">
        <title>Improved genomic resources and new bioinformatic workflow for the carcinogenic parasite Clonorchis sinensis: Biotechnological implications.</title>
        <authorList>
            <person name="Wang D."/>
            <person name="Korhonen P.K."/>
            <person name="Gasser R.B."/>
            <person name="Young N.D."/>
        </authorList>
    </citation>
    <scope>NUCLEOTIDE SEQUENCE [LARGE SCALE GENOMIC DNA]</scope>
    <source>
        <strain evidence="5">Cs-k2</strain>
    </source>
</reference>
<dbReference type="OrthoDB" id="2390104at2759"/>
<evidence type="ECO:0000313" key="5">
    <source>
        <dbReference type="EMBL" id="KAG5442781.1"/>
    </source>
</evidence>
<feature type="region of interest" description="Disordered" evidence="4">
    <location>
        <begin position="673"/>
        <end position="700"/>
    </location>
</feature>
<feature type="compositionally biased region" description="Basic and acidic residues" evidence="4">
    <location>
        <begin position="465"/>
        <end position="476"/>
    </location>
</feature>
<feature type="compositionally biased region" description="Basic residues" evidence="4">
    <location>
        <begin position="316"/>
        <end position="342"/>
    </location>
</feature>
<feature type="compositionally biased region" description="Low complexity" evidence="4">
    <location>
        <begin position="74"/>
        <end position="90"/>
    </location>
</feature>
<gene>
    <name evidence="5" type="ORF">CSKR_113392</name>
</gene>
<reference evidence="5 6" key="2">
    <citation type="journal article" date="2021" name="Genomics">
        <title>High-quality reference genome for Clonorchis sinensis.</title>
        <authorList>
            <person name="Young N.D."/>
            <person name="Stroehlein A.J."/>
            <person name="Kinkar L."/>
            <person name="Wang T."/>
            <person name="Sohn W.M."/>
            <person name="Chang B.C.H."/>
            <person name="Kaur P."/>
            <person name="Weisz D."/>
            <person name="Dudchenko O."/>
            <person name="Aiden E.L."/>
            <person name="Korhonen P.K."/>
            <person name="Gasser R.B."/>
        </authorList>
    </citation>
    <scope>NUCLEOTIDE SEQUENCE [LARGE SCALE GENOMIC DNA]</scope>
    <source>
        <strain evidence="5">Cs-k2</strain>
    </source>
</reference>
<dbReference type="EMBL" id="NIRI02000056">
    <property type="protein sequence ID" value="KAG5442781.1"/>
    <property type="molecule type" value="Genomic_DNA"/>
</dbReference>
<feature type="compositionally biased region" description="Basic and acidic residues" evidence="4">
    <location>
        <begin position="540"/>
        <end position="559"/>
    </location>
</feature>
<dbReference type="Pfam" id="PF02820">
    <property type="entry name" value="MBT"/>
    <property type="match status" value="2"/>
</dbReference>
<feature type="region of interest" description="Disordered" evidence="4">
    <location>
        <begin position="60"/>
        <end position="90"/>
    </location>
</feature>
<dbReference type="SMART" id="SM00561">
    <property type="entry name" value="MBT"/>
    <property type="match status" value="2"/>
</dbReference>
<keyword evidence="3" id="KW-0539">Nucleus</keyword>
<comment type="caution">
    <text evidence="5">The sequence shown here is derived from an EMBL/GenBank/DDBJ whole genome shotgun (WGS) entry which is preliminary data.</text>
</comment>
<dbReference type="GO" id="GO:0042393">
    <property type="term" value="F:histone binding"/>
    <property type="evidence" value="ECO:0007669"/>
    <property type="project" value="TreeGrafter"/>
</dbReference>
<feature type="region of interest" description="Disordered" evidence="4">
    <location>
        <begin position="454"/>
        <end position="590"/>
    </location>
</feature>
<protein>
    <submittedName>
        <fullName evidence="5">Sex comb on midleg-like protein 2</fullName>
    </submittedName>
</protein>
<dbReference type="STRING" id="79923.A0A3R7EMP8"/>
<dbReference type="GO" id="GO:0005634">
    <property type="term" value="C:nucleus"/>
    <property type="evidence" value="ECO:0007669"/>
    <property type="project" value="UniProtKB-SubCell"/>
</dbReference>
<dbReference type="InterPro" id="IPR004092">
    <property type="entry name" value="Mbt"/>
</dbReference>
<dbReference type="Proteomes" id="UP000286415">
    <property type="component" value="Unassembled WGS sequence"/>
</dbReference>
<accession>A0A3R7EMP8</accession>
<feature type="region of interest" description="Disordered" evidence="4">
    <location>
        <begin position="265"/>
        <end position="342"/>
    </location>
</feature>
<evidence type="ECO:0000256" key="4">
    <source>
        <dbReference type="SAM" id="MobiDB-lite"/>
    </source>
</evidence>
<evidence type="ECO:0000256" key="3">
    <source>
        <dbReference type="ARBA" id="ARBA00023242"/>
    </source>
</evidence>
<dbReference type="PROSITE" id="PS50105">
    <property type="entry name" value="SAM_DOMAIN"/>
    <property type="match status" value="1"/>
</dbReference>
<dbReference type="PANTHER" id="PTHR12247:SF132">
    <property type="entry name" value="POLYCOMB PROTEIN SCM"/>
    <property type="match status" value="1"/>
</dbReference>
<keyword evidence="2" id="KW-0677">Repeat</keyword>
<feature type="region of interest" description="Disordered" evidence="4">
    <location>
        <begin position="616"/>
        <end position="639"/>
    </location>
</feature>
<name>A0A3R7EMP8_CLOSI</name>
<evidence type="ECO:0000256" key="1">
    <source>
        <dbReference type="ARBA" id="ARBA00004123"/>
    </source>
</evidence>
<dbReference type="GO" id="GO:0003682">
    <property type="term" value="F:chromatin binding"/>
    <property type="evidence" value="ECO:0007669"/>
    <property type="project" value="TreeGrafter"/>
</dbReference>
<dbReference type="FunCoup" id="A0A3R7EMP8">
    <property type="interactions" value="437"/>
</dbReference>
<dbReference type="CDD" id="cd20092">
    <property type="entry name" value="MBT_dScm-like_rpt2"/>
    <property type="match status" value="1"/>
</dbReference>
<feature type="compositionally biased region" description="Basic residues" evidence="4">
    <location>
        <begin position="489"/>
        <end position="509"/>
    </location>
</feature>
<keyword evidence="6" id="KW-1185">Reference proteome</keyword>
<dbReference type="GO" id="GO:0045892">
    <property type="term" value="P:negative regulation of DNA-templated transcription"/>
    <property type="evidence" value="ECO:0007669"/>
    <property type="project" value="TreeGrafter"/>
</dbReference>
<dbReference type="SUPFAM" id="SSF63748">
    <property type="entry name" value="Tudor/PWWP/MBT"/>
    <property type="match status" value="3"/>
</dbReference>
<feature type="compositionally biased region" description="Low complexity" evidence="4">
    <location>
        <begin position="688"/>
        <end position="700"/>
    </location>
</feature>
<dbReference type="InterPro" id="IPR050548">
    <property type="entry name" value="PcG_chromatin_remod_factors"/>
</dbReference>
<feature type="compositionally biased region" description="Low complexity" evidence="4">
    <location>
        <begin position="560"/>
        <end position="577"/>
    </location>
</feature>
<feature type="compositionally biased region" description="Low complexity" evidence="4">
    <location>
        <begin position="390"/>
        <end position="400"/>
    </location>
</feature>
<dbReference type="PANTHER" id="PTHR12247">
    <property type="entry name" value="POLYCOMB GROUP PROTEIN"/>
    <property type="match status" value="1"/>
</dbReference>
<feature type="region of interest" description="Disordered" evidence="4">
    <location>
        <begin position="376"/>
        <end position="406"/>
    </location>
</feature>
<dbReference type="InterPro" id="IPR013761">
    <property type="entry name" value="SAM/pointed_sf"/>
</dbReference>